<comment type="caution">
    <text evidence="2">The sequence shown here is derived from an EMBL/GenBank/DDBJ whole genome shotgun (WGS) entry which is preliminary data.</text>
</comment>
<keyword evidence="1" id="KW-0472">Membrane</keyword>
<feature type="transmembrane region" description="Helical" evidence="1">
    <location>
        <begin position="114"/>
        <end position="133"/>
    </location>
</feature>
<dbReference type="PANTHER" id="PTHR20992">
    <property type="entry name" value="AT15442P-RELATED"/>
    <property type="match status" value="1"/>
</dbReference>
<reference evidence="2 3" key="1">
    <citation type="submission" date="2022-06" db="EMBL/GenBank/DDBJ databases">
        <title>Halogeometricum sp. a new haloarchaeum isolate from saline soil.</title>
        <authorList>
            <person name="Strakova D."/>
            <person name="Galisteo C."/>
            <person name="Sanchez-Porro C."/>
            <person name="Ventosa A."/>
        </authorList>
    </citation>
    <scope>NUCLEOTIDE SEQUENCE [LARGE SCALE GENOMIC DNA]</scope>
    <source>
        <strain evidence="2 3">S1BR25-6</strain>
    </source>
</reference>
<evidence type="ECO:0000313" key="3">
    <source>
        <dbReference type="Proteomes" id="UP001257060"/>
    </source>
</evidence>
<feature type="transmembrane region" description="Helical" evidence="1">
    <location>
        <begin position="243"/>
        <end position="265"/>
    </location>
</feature>
<feature type="transmembrane region" description="Helical" evidence="1">
    <location>
        <begin position="271"/>
        <end position="296"/>
    </location>
</feature>
<name>A0ABU2GDJ5_9EURY</name>
<feature type="transmembrane region" description="Helical" evidence="1">
    <location>
        <begin position="317"/>
        <end position="338"/>
    </location>
</feature>
<feature type="transmembrane region" description="Helical" evidence="1">
    <location>
        <begin position="212"/>
        <end position="236"/>
    </location>
</feature>
<feature type="transmembrane region" description="Helical" evidence="1">
    <location>
        <begin position="173"/>
        <end position="192"/>
    </location>
</feature>
<keyword evidence="1" id="KW-0812">Transmembrane</keyword>
<protein>
    <submittedName>
        <fullName evidence="2">DUF389 domain-containing protein</fullName>
    </submittedName>
</protein>
<sequence>MRLIRVRVDDETRDSVVAALDGEEATYAVVPDAERVDSAFVEVPVPDGAVDPVLAYLQDNGLDEDAYTVVVDAERSESVNRHLAERFVEGPKGDRGISHVEIRQRAEDLTPGRATYLAFAALSATLATAGLLLNSAIVIVGAMVIAPFAGSSLSASVGAVIDDRPMLIQSVKDQALGLVVAAVSAVAVAYAVRWTLFVPSTLAVSRVQQVGFFITPTLLALAIAIAAGAAGALALATDLPVSIAGVAVAAAIVPSVAAAAVGTVWGQPVLVLGAVVLLLMNIVFINIAAYLALVALGYRSSVVASTWRDLGPSVRTAGYALVVVGFVAVAAATGAATYSHLTFEQDVNAGVQTTLAQEEYDGLELVGVAAQYDDPGVFASPESVTVTVVSDADTRHPDLATDMQGRVQDVTGQNVAVEVHTQDYQRAAAEADSSTPVADWFSDAYRRLAGLFGRTVEDADDAADNATDDATGVLVGSPSAAAV</sequence>
<feature type="transmembrane region" description="Helical" evidence="1">
    <location>
        <begin position="139"/>
        <end position="161"/>
    </location>
</feature>
<keyword evidence="3" id="KW-1185">Reference proteome</keyword>
<keyword evidence="1" id="KW-1133">Transmembrane helix</keyword>
<dbReference type="RefSeq" id="WP_310923685.1">
    <property type="nucleotide sequence ID" value="NZ_JAMQOP010000001.1"/>
</dbReference>
<proteinExistence type="predicted"/>
<evidence type="ECO:0000313" key="2">
    <source>
        <dbReference type="EMBL" id="MDS0298890.1"/>
    </source>
</evidence>
<dbReference type="Proteomes" id="UP001257060">
    <property type="component" value="Unassembled WGS sequence"/>
</dbReference>
<dbReference type="PANTHER" id="PTHR20992:SF9">
    <property type="entry name" value="AT15442P-RELATED"/>
    <property type="match status" value="1"/>
</dbReference>
<dbReference type="InterPro" id="IPR005240">
    <property type="entry name" value="DUF389"/>
</dbReference>
<dbReference type="EMBL" id="JAMQOP010000001">
    <property type="protein sequence ID" value="MDS0298890.1"/>
    <property type="molecule type" value="Genomic_DNA"/>
</dbReference>
<gene>
    <name evidence="2" type="ORF">NDI76_09045</name>
</gene>
<dbReference type="Pfam" id="PF04087">
    <property type="entry name" value="DUF389"/>
    <property type="match status" value="1"/>
</dbReference>
<evidence type="ECO:0000256" key="1">
    <source>
        <dbReference type="SAM" id="Phobius"/>
    </source>
</evidence>
<organism evidence="2 3">
    <name type="scientific">Halogeometricum salsisoli</name>
    <dbReference type="NCBI Taxonomy" id="2950536"/>
    <lineage>
        <taxon>Archaea</taxon>
        <taxon>Methanobacteriati</taxon>
        <taxon>Methanobacteriota</taxon>
        <taxon>Stenosarchaea group</taxon>
        <taxon>Halobacteria</taxon>
        <taxon>Halobacteriales</taxon>
        <taxon>Haloferacaceae</taxon>
        <taxon>Halogeometricum</taxon>
    </lineage>
</organism>
<accession>A0ABU2GDJ5</accession>